<dbReference type="AlphaFoldDB" id="A0AA38VR00"/>
<sequence>MPTQQTLPRKFIIQMSGAPGSGKSTVAGLIGRSTGAVVIDHDRLRSALIAPEPNPDGVMRALPFEQAARLAYGLQWDLVRDLAQRQGHSVVVDSTCNFREVLDRGSSCAARSQHGHAYWYVECRVPVGDIDLLDRRLRAREHPMPSQRTAVDRPPRAAGCDADGDGGDGTGGEDQRVVFRKWMTDPCRPEEEDNVIILDSTAHPEKLRDQVLARILG</sequence>
<dbReference type="InterPro" id="IPR027417">
    <property type="entry name" value="P-loop_NTPase"/>
</dbReference>
<dbReference type="SUPFAM" id="SSF52540">
    <property type="entry name" value="P-loop containing nucleoside triphosphate hydrolases"/>
    <property type="match status" value="1"/>
</dbReference>
<dbReference type="Proteomes" id="UP001174691">
    <property type="component" value="Unassembled WGS sequence"/>
</dbReference>
<dbReference type="Pfam" id="PF13671">
    <property type="entry name" value="AAA_33"/>
    <property type="match status" value="1"/>
</dbReference>
<dbReference type="Gene3D" id="3.40.50.300">
    <property type="entry name" value="P-loop containing nucleotide triphosphate hydrolases"/>
    <property type="match status" value="1"/>
</dbReference>
<protein>
    <recommendedName>
        <fullName evidence="4">P-loop containing nucleoside triphosphate hydrolase protein</fullName>
    </recommendedName>
</protein>
<evidence type="ECO:0000313" key="3">
    <source>
        <dbReference type="Proteomes" id="UP001174691"/>
    </source>
</evidence>
<organism evidence="2 3">
    <name type="scientific">Coniochaeta hoffmannii</name>
    <dbReference type="NCBI Taxonomy" id="91930"/>
    <lineage>
        <taxon>Eukaryota</taxon>
        <taxon>Fungi</taxon>
        <taxon>Dikarya</taxon>
        <taxon>Ascomycota</taxon>
        <taxon>Pezizomycotina</taxon>
        <taxon>Sordariomycetes</taxon>
        <taxon>Sordariomycetidae</taxon>
        <taxon>Coniochaetales</taxon>
        <taxon>Coniochaetaceae</taxon>
        <taxon>Coniochaeta</taxon>
    </lineage>
</organism>
<name>A0AA38VR00_9PEZI</name>
<dbReference type="EMBL" id="JANBVN010000089">
    <property type="protein sequence ID" value="KAJ9145558.1"/>
    <property type="molecule type" value="Genomic_DNA"/>
</dbReference>
<evidence type="ECO:0000256" key="1">
    <source>
        <dbReference type="SAM" id="MobiDB-lite"/>
    </source>
</evidence>
<evidence type="ECO:0000313" key="2">
    <source>
        <dbReference type="EMBL" id="KAJ9145558.1"/>
    </source>
</evidence>
<dbReference type="PANTHER" id="PTHR37807">
    <property type="entry name" value="OS07G0160300 PROTEIN"/>
    <property type="match status" value="1"/>
</dbReference>
<accession>A0AA38VR00</accession>
<evidence type="ECO:0008006" key="4">
    <source>
        <dbReference type="Google" id="ProtNLM"/>
    </source>
</evidence>
<comment type="caution">
    <text evidence="2">The sequence shown here is derived from an EMBL/GenBank/DDBJ whole genome shotgun (WGS) entry which is preliminary data.</text>
</comment>
<reference evidence="2" key="1">
    <citation type="submission" date="2022-07" db="EMBL/GenBank/DDBJ databases">
        <title>Fungi with potential for degradation of polypropylene.</title>
        <authorList>
            <person name="Gostincar C."/>
        </authorList>
    </citation>
    <scope>NUCLEOTIDE SEQUENCE</scope>
    <source>
        <strain evidence="2">EXF-13287</strain>
    </source>
</reference>
<feature type="region of interest" description="Disordered" evidence="1">
    <location>
        <begin position="143"/>
        <end position="174"/>
    </location>
</feature>
<proteinExistence type="predicted"/>
<dbReference type="PANTHER" id="PTHR37807:SF3">
    <property type="entry name" value="OS07G0160300 PROTEIN"/>
    <property type="match status" value="1"/>
</dbReference>
<keyword evidence="3" id="KW-1185">Reference proteome</keyword>
<gene>
    <name evidence="2" type="ORF">NKR19_g6045</name>
</gene>